<feature type="domain" description="Casparian strip membrane protein" evidence="10">
    <location>
        <begin position="5"/>
        <end position="142"/>
    </location>
</feature>
<dbReference type="Pfam" id="PF04535">
    <property type="entry name" value="CASP_dom"/>
    <property type="match status" value="1"/>
</dbReference>
<sequence length="165" mass="17197">MAKAASRLFSLLLRLLAAAATLSATIIMATSHDSTTIFGVTLDAKFQYTPSFKFFVVANAIGCGYSLVVLFVPPRSSLSRLVIVPDVMVALLLTAAVAAAGALAHLGKRGNSHAGWLPTCGQIPSFCHHVMGALICAFVGAAAYLFLLLDTIHTVLSPLLPSSPS</sequence>
<evidence type="ECO:0000256" key="5">
    <source>
        <dbReference type="ARBA" id="ARBA00022692"/>
    </source>
</evidence>
<comment type="subunit">
    <text evidence="3 8">Homodimer and heterodimers.</text>
</comment>
<gene>
    <name evidence="11" type="ORF">OPV22_011628</name>
</gene>
<feature type="signal peptide" evidence="9">
    <location>
        <begin position="1"/>
        <end position="24"/>
    </location>
</feature>
<dbReference type="InterPro" id="IPR044173">
    <property type="entry name" value="CASPL"/>
</dbReference>
<evidence type="ECO:0000256" key="1">
    <source>
        <dbReference type="ARBA" id="ARBA00004651"/>
    </source>
</evidence>
<keyword evidence="6 8" id="KW-1133">Transmembrane helix</keyword>
<dbReference type="PANTHER" id="PTHR36488:SF8">
    <property type="entry name" value="CASP-LIKE PROTEIN 1U1"/>
    <property type="match status" value="1"/>
</dbReference>
<reference evidence="11 12" key="1">
    <citation type="submission" date="2022-12" db="EMBL/GenBank/DDBJ databases">
        <title>Chromosome-scale assembly of the Ensete ventricosum genome.</title>
        <authorList>
            <person name="Dussert Y."/>
            <person name="Stocks J."/>
            <person name="Wendawek A."/>
            <person name="Woldeyes F."/>
            <person name="Nichols R.A."/>
            <person name="Borrell J.S."/>
        </authorList>
    </citation>
    <scope>NUCLEOTIDE SEQUENCE [LARGE SCALE GENOMIC DNA]</scope>
    <source>
        <strain evidence="12">cv. Maze</strain>
        <tissue evidence="11">Seeds</tissue>
    </source>
</reference>
<feature type="transmembrane region" description="Helical" evidence="8">
    <location>
        <begin position="126"/>
        <end position="149"/>
    </location>
</feature>
<evidence type="ECO:0000256" key="4">
    <source>
        <dbReference type="ARBA" id="ARBA00022475"/>
    </source>
</evidence>
<evidence type="ECO:0000256" key="9">
    <source>
        <dbReference type="SAM" id="SignalP"/>
    </source>
</evidence>
<dbReference type="EMBL" id="JAQQAF010000003">
    <property type="protein sequence ID" value="KAJ8501076.1"/>
    <property type="molecule type" value="Genomic_DNA"/>
</dbReference>
<dbReference type="InterPro" id="IPR006459">
    <property type="entry name" value="CASP/CASPL"/>
</dbReference>
<protein>
    <recommendedName>
        <fullName evidence="8">CASP-like protein</fullName>
    </recommendedName>
</protein>
<dbReference type="GO" id="GO:0005886">
    <property type="term" value="C:plasma membrane"/>
    <property type="evidence" value="ECO:0007669"/>
    <property type="project" value="UniProtKB-SubCell"/>
</dbReference>
<dbReference type="PANTHER" id="PTHR36488">
    <property type="entry name" value="CASP-LIKE PROTEIN 1U1"/>
    <property type="match status" value="1"/>
</dbReference>
<evidence type="ECO:0000256" key="8">
    <source>
        <dbReference type="RuleBase" id="RU361233"/>
    </source>
</evidence>
<feature type="transmembrane region" description="Helical" evidence="8">
    <location>
        <begin position="84"/>
        <end position="106"/>
    </location>
</feature>
<accession>A0AAV8RDW4</accession>
<proteinExistence type="inferred from homology"/>
<keyword evidence="9" id="KW-0732">Signal</keyword>
<comment type="subcellular location">
    <subcellularLocation>
        <location evidence="1 8">Cell membrane</location>
        <topology evidence="1 8">Multi-pass membrane protein</topology>
    </subcellularLocation>
</comment>
<evidence type="ECO:0000256" key="6">
    <source>
        <dbReference type="ARBA" id="ARBA00022989"/>
    </source>
</evidence>
<evidence type="ECO:0000256" key="3">
    <source>
        <dbReference type="ARBA" id="ARBA00011489"/>
    </source>
</evidence>
<organism evidence="11 12">
    <name type="scientific">Ensete ventricosum</name>
    <name type="common">Abyssinian banana</name>
    <name type="synonym">Musa ensete</name>
    <dbReference type="NCBI Taxonomy" id="4639"/>
    <lineage>
        <taxon>Eukaryota</taxon>
        <taxon>Viridiplantae</taxon>
        <taxon>Streptophyta</taxon>
        <taxon>Embryophyta</taxon>
        <taxon>Tracheophyta</taxon>
        <taxon>Spermatophyta</taxon>
        <taxon>Magnoliopsida</taxon>
        <taxon>Liliopsida</taxon>
        <taxon>Zingiberales</taxon>
        <taxon>Musaceae</taxon>
        <taxon>Ensete</taxon>
    </lineage>
</organism>
<evidence type="ECO:0000256" key="2">
    <source>
        <dbReference type="ARBA" id="ARBA00007651"/>
    </source>
</evidence>
<keyword evidence="4 8" id="KW-1003">Cell membrane</keyword>
<dbReference type="Proteomes" id="UP001222027">
    <property type="component" value="Unassembled WGS sequence"/>
</dbReference>
<comment type="caution">
    <text evidence="11">The sequence shown here is derived from an EMBL/GenBank/DDBJ whole genome shotgun (WGS) entry which is preliminary data.</text>
</comment>
<keyword evidence="7 8" id="KW-0472">Membrane</keyword>
<comment type="similarity">
    <text evidence="2 8">Belongs to the Casparian strip membrane proteins (CASP) family.</text>
</comment>
<name>A0AAV8RDW4_ENSVE</name>
<keyword evidence="12" id="KW-1185">Reference proteome</keyword>
<feature type="chain" id="PRO_5044001119" description="CASP-like protein" evidence="9">
    <location>
        <begin position="25"/>
        <end position="165"/>
    </location>
</feature>
<dbReference type="AlphaFoldDB" id="A0AAV8RDW4"/>
<evidence type="ECO:0000313" key="11">
    <source>
        <dbReference type="EMBL" id="KAJ8501076.1"/>
    </source>
</evidence>
<feature type="transmembrane region" description="Helical" evidence="8">
    <location>
        <begin position="52"/>
        <end position="72"/>
    </location>
</feature>
<dbReference type="NCBIfam" id="TIGR01569">
    <property type="entry name" value="A_tha_TIGR01569"/>
    <property type="match status" value="1"/>
</dbReference>
<evidence type="ECO:0000256" key="7">
    <source>
        <dbReference type="ARBA" id="ARBA00023136"/>
    </source>
</evidence>
<comment type="caution">
    <text evidence="8">Lacks conserved residue(s) required for the propagation of feature annotation.</text>
</comment>
<evidence type="ECO:0000259" key="10">
    <source>
        <dbReference type="Pfam" id="PF04535"/>
    </source>
</evidence>
<dbReference type="InterPro" id="IPR006702">
    <property type="entry name" value="CASP_dom"/>
</dbReference>
<keyword evidence="5 8" id="KW-0812">Transmembrane</keyword>
<evidence type="ECO:0000313" key="12">
    <source>
        <dbReference type="Proteomes" id="UP001222027"/>
    </source>
</evidence>